<organism evidence="2 3">
    <name type="scientific">Actinidia rufa</name>
    <dbReference type="NCBI Taxonomy" id="165716"/>
    <lineage>
        <taxon>Eukaryota</taxon>
        <taxon>Viridiplantae</taxon>
        <taxon>Streptophyta</taxon>
        <taxon>Embryophyta</taxon>
        <taxon>Tracheophyta</taxon>
        <taxon>Spermatophyta</taxon>
        <taxon>Magnoliopsida</taxon>
        <taxon>eudicotyledons</taxon>
        <taxon>Gunneridae</taxon>
        <taxon>Pentapetalae</taxon>
        <taxon>asterids</taxon>
        <taxon>Ericales</taxon>
        <taxon>Actinidiaceae</taxon>
        <taxon>Actinidia</taxon>
    </lineage>
</organism>
<protein>
    <submittedName>
        <fullName evidence="2">Uncharacterized protein</fullName>
    </submittedName>
</protein>
<evidence type="ECO:0000313" key="3">
    <source>
        <dbReference type="Proteomes" id="UP000585474"/>
    </source>
</evidence>
<dbReference type="PANTHER" id="PTHR36000">
    <property type="entry name" value="DEFECTIVE 1273 PROTEIN, PUTATIVE-RELATED"/>
    <property type="match status" value="1"/>
</dbReference>
<keyword evidence="1" id="KW-0812">Transmembrane</keyword>
<keyword evidence="3" id="KW-1185">Reference proteome</keyword>
<keyword evidence="1" id="KW-1133">Transmembrane helix</keyword>
<proteinExistence type="predicted"/>
<comment type="caution">
    <text evidence="2">The sequence shown here is derived from an EMBL/GenBank/DDBJ whole genome shotgun (WGS) entry which is preliminary data.</text>
</comment>
<accession>A0A7J0GHC0</accession>
<name>A0A7J0GHC0_9ERIC</name>
<reference evidence="2 3" key="1">
    <citation type="submission" date="2019-07" db="EMBL/GenBank/DDBJ databases">
        <title>De Novo Assembly of kiwifruit Actinidia rufa.</title>
        <authorList>
            <person name="Sugita-Konishi S."/>
            <person name="Sato K."/>
            <person name="Mori E."/>
            <person name="Abe Y."/>
            <person name="Kisaki G."/>
            <person name="Hamano K."/>
            <person name="Suezawa K."/>
            <person name="Otani M."/>
            <person name="Fukuda T."/>
            <person name="Manabe T."/>
            <person name="Gomi K."/>
            <person name="Tabuchi M."/>
            <person name="Akimitsu K."/>
            <person name="Kataoka I."/>
        </authorList>
    </citation>
    <scope>NUCLEOTIDE SEQUENCE [LARGE SCALE GENOMIC DNA]</scope>
    <source>
        <strain evidence="3">cv. Fuchu</strain>
    </source>
</reference>
<dbReference type="OrthoDB" id="742048at2759"/>
<dbReference type="PANTHER" id="PTHR36000:SF3">
    <property type="entry name" value="EMBRYO DEFECTIVE 1273"/>
    <property type="match status" value="1"/>
</dbReference>
<feature type="transmembrane region" description="Helical" evidence="1">
    <location>
        <begin position="152"/>
        <end position="169"/>
    </location>
</feature>
<evidence type="ECO:0000256" key="1">
    <source>
        <dbReference type="SAM" id="Phobius"/>
    </source>
</evidence>
<evidence type="ECO:0000313" key="2">
    <source>
        <dbReference type="EMBL" id="GFZ10121.1"/>
    </source>
</evidence>
<dbReference type="Proteomes" id="UP000585474">
    <property type="component" value="Unassembled WGS sequence"/>
</dbReference>
<sequence>MMFVQIFKGRRCQLRSGLAICARNHPTSLTYSMRIPIIAEFREASKVMTHINNIRENLRDIIPRSVNDYPLKKPKDILLQQLLLVGKETLKWSLLALYVFSSVSDVIYSLSKNKELMIPFGLFVGYAIANFLMQASQELFPASEERGFSRHLLGIGCFFALIKIISASFAVPDQIFLLNAANGGLMQVLWRWKSSTEKQHREQDTSMQEDTSTP</sequence>
<keyword evidence="1" id="KW-0472">Membrane</keyword>
<dbReference type="AlphaFoldDB" id="A0A7J0GHC0"/>
<feature type="transmembrane region" description="Helical" evidence="1">
    <location>
        <begin position="116"/>
        <end position="132"/>
    </location>
</feature>
<gene>
    <name evidence="2" type="ORF">Acr_21g0007200</name>
</gene>
<dbReference type="EMBL" id="BJWL01000021">
    <property type="protein sequence ID" value="GFZ10121.1"/>
    <property type="molecule type" value="Genomic_DNA"/>
</dbReference>